<dbReference type="SUPFAM" id="SSF52540">
    <property type="entry name" value="P-loop containing nucleoside triphosphate hydrolases"/>
    <property type="match status" value="1"/>
</dbReference>
<evidence type="ECO:0000256" key="3">
    <source>
        <dbReference type="ARBA" id="ARBA00023158"/>
    </source>
</evidence>
<feature type="region of interest" description="Disordered" evidence="4">
    <location>
        <begin position="345"/>
        <end position="371"/>
    </location>
</feature>
<feature type="domain" description="DNA2/NAM7 helicase helicase" evidence="5">
    <location>
        <begin position="1158"/>
        <end position="1223"/>
    </location>
</feature>
<feature type="region of interest" description="Disordered" evidence="4">
    <location>
        <begin position="1"/>
        <end position="69"/>
    </location>
</feature>
<keyword evidence="3" id="KW-0943">RNA-mediated gene silencing</keyword>
<dbReference type="InterPro" id="IPR026122">
    <property type="entry name" value="MOV-10/SDE3_DEXXQ/H-box"/>
</dbReference>
<dbReference type="Pfam" id="PF13086">
    <property type="entry name" value="AAA_11"/>
    <property type="match status" value="2"/>
</dbReference>
<keyword evidence="2" id="KW-0963">Cytoplasm</keyword>
<protein>
    <recommendedName>
        <fullName evidence="9">RNA helicase</fullName>
    </recommendedName>
</protein>
<keyword evidence="8" id="KW-1185">Reference proteome</keyword>
<sequence length="1518" mass="164582">MVRRNRAQERSVREAAIRQVQQQHHHQQQQLQLQQHHHHPQLQQHQHQQQQQQLAGPHTAGPYAPPPSSHPWAALSWAVPPAIAFSQHNPSLLPPSHAVYPQLARLRRLSLRACNAGLGAACSAPHDELPLLKLRALREPEPCGEPGCRNCGGRAPPPPPPPLGYEDFPAPAVAPLGTIGVEACWEVATNPGHRALVQSGVMSAMGPELSLENARGGRIEAAPSRESLSPLPPPEHGGVLLSAGPPAQAGARKPAAGIAPPPLAVTYVLLRWSGSPAAASQRCQLRLPFKFTHLVSDAPSLTYLLNAPSLRETKTVHYSRHLAFSYSPPPSPLPGGALKTRAFTPETKQSQWAHAKPRPGRAPPGPAALSCASPDAAGSGAAFPAGPFFSPRVQMGLFDFSHWCMFRFLKRGRLAAFSGLPCPPDLGQVFGTTRDEPYLARDVNSFTLLFQQVIISNTAAADLDSAPRNPLLQAPRSRNLREKPVVDFALACKGSFYLTGFPTPASSMMVSSALSSVDFNKVINRCNQAGNDWDAIATTASGTVAPASPLPSAPRREKASSLPSAPHHEKAASEPALTRVSTVSTGSTGSVTSEGSELDGQYRYACPSCLAPFKSWKDLDAHCISTGHPRQLWSGKESARSAEEKRKELIAVAMSSQAEDDPARLPASALSSWSSAPSVSRGGSFTEHRIQQAALSYALRLIYLTALEEFALFKEMESFSLYSKPLLTSFSPGFFAIKNERVMSIRRLDPTASLGEHDPAVTRAIDLFREVLEAPVRPATDPTVIIVDLHVKGVGDNRPLISQFDPVILRVEDPDHPGYSNEICAQVHQVTLKTEIVSLKLPVLNSKVIPGGTMLTLDSRETPHFHFLAALFGLEYASNDGLQPSANPGNAGFDLKLNMTALKESTKTLFDVRLGFGSGKGVRMSRANLIASLPEALRYKVIETTCGNNMLEYRIREDQGGELSNPGVYIGESGGVVDDPVFSRDWRLGAEDVGEEEEATTEEGQEKIEKLVRILAPTQHNTRVNKLPRPQVGTMPHVYNESINGEQRQAIFDITSGFAGNAPYLIWGPPGTGKTTTIVEAILQKVHKPSTHPKRLLVCAPSDAASDVIALRLAEVLQPSQLARVSHFQRKADSLPSALMPYSPVTEDRIFSVPDDLTPFQVVVCTTYVSGMLTAVEFTDCFIDEACQATEPEVLIPLLLLPASASVTLAGDPRQLGPMVCSKAAAEGGLALSLLERLMSLSLYQGGEFAVMTCLRNNYRSHAALLEIPSTLFYKGQLRSCASEEKQLFAVKYEGVRNPALPIIFVDCEAGQHFADVDSPSFLNRVEAEAVVDQCVRLCSSAEVKVAQVDIAVITPFRAQVLLIRQLLRQKKLGNVGVGQVEDYQGQESKVVISSVLTEDEDRWQGEQNRRPFGFFRDAKRFNVAMSRAEALVVIVGRKQYLNSTDGYWQALLEHCEQNGLMEGWGEAKGGGAEGEVGFEGMRRAVSSLGLGFAAEEDHLKRTLGYAGDSAFTWRVTL</sequence>
<dbReference type="CDD" id="cd18808">
    <property type="entry name" value="SF1_C_Upf1"/>
    <property type="match status" value="1"/>
</dbReference>
<evidence type="ECO:0000259" key="5">
    <source>
        <dbReference type="Pfam" id="PF13086"/>
    </source>
</evidence>
<dbReference type="InterPro" id="IPR027417">
    <property type="entry name" value="P-loop_NTPase"/>
</dbReference>
<feature type="domain" description="DNA2/NAM7 helicase helicase" evidence="5">
    <location>
        <begin position="1043"/>
        <end position="1129"/>
    </location>
</feature>
<evidence type="ECO:0000256" key="4">
    <source>
        <dbReference type="SAM" id="MobiDB-lite"/>
    </source>
</evidence>
<name>A0ABQ6MXR1_9STRA</name>
<proteinExistence type="predicted"/>
<accession>A0ABQ6MXR1</accession>
<gene>
    <name evidence="7" type="ORF">TeGR_g921</name>
</gene>
<dbReference type="Pfam" id="PF13087">
    <property type="entry name" value="AAA_12"/>
    <property type="match status" value="1"/>
</dbReference>
<feature type="compositionally biased region" description="Low complexity" evidence="4">
    <location>
        <begin position="41"/>
        <end position="54"/>
    </location>
</feature>
<feature type="region of interest" description="Disordered" evidence="4">
    <location>
        <begin position="544"/>
        <end position="596"/>
    </location>
</feature>
<comment type="caution">
    <text evidence="7">The sequence shown here is derived from an EMBL/GenBank/DDBJ whole genome shotgun (WGS) entry which is preliminary data.</text>
</comment>
<evidence type="ECO:0000313" key="8">
    <source>
        <dbReference type="Proteomes" id="UP001165060"/>
    </source>
</evidence>
<feature type="compositionally biased region" description="Basic and acidic residues" evidence="4">
    <location>
        <begin position="1"/>
        <end position="16"/>
    </location>
</feature>
<dbReference type="CDD" id="cd18038">
    <property type="entry name" value="DEXXQc_Helz-like"/>
    <property type="match status" value="1"/>
</dbReference>
<feature type="domain" description="DNA2/NAM7 helicase-like C-terminal" evidence="6">
    <location>
        <begin position="1232"/>
        <end position="1439"/>
    </location>
</feature>
<comment type="subcellular location">
    <subcellularLocation>
        <location evidence="1">Cytoplasm</location>
    </subcellularLocation>
</comment>
<dbReference type="InterPro" id="IPR041677">
    <property type="entry name" value="DNA2/NAM7_AAA_11"/>
</dbReference>
<dbReference type="PANTHER" id="PTHR45418:SF1">
    <property type="entry name" value="CANCER_TESTIS ANTIGEN 55"/>
    <property type="match status" value="1"/>
</dbReference>
<dbReference type="EMBL" id="BRYB01000661">
    <property type="protein sequence ID" value="GMI34875.1"/>
    <property type="molecule type" value="Genomic_DNA"/>
</dbReference>
<reference evidence="7 8" key="1">
    <citation type="journal article" date="2023" name="Commun. Biol.">
        <title>Genome analysis of Parmales, the sister group of diatoms, reveals the evolutionary specialization of diatoms from phago-mixotrophs to photoautotrophs.</title>
        <authorList>
            <person name="Ban H."/>
            <person name="Sato S."/>
            <person name="Yoshikawa S."/>
            <person name="Yamada K."/>
            <person name="Nakamura Y."/>
            <person name="Ichinomiya M."/>
            <person name="Sato N."/>
            <person name="Blanc-Mathieu R."/>
            <person name="Endo H."/>
            <person name="Kuwata A."/>
            <person name="Ogata H."/>
        </authorList>
    </citation>
    <scope>NUCLEOTIDE SEQUENCE [LARGE SCALE GENOMIC DNA]</scope>
</reference>
<dbReference type="PANTHER" id="PTHR45418">
    <property type="entry name" value="CANCER/TESTIS ANTIGEN 55"/>
    <property type="match status" value="1"/>
</dbReference>
<evidence type="ECO:0000256" key="1">
    <source>
        <dbReference type="ARBA" id="ARBA00004496"/>
    </source>
</evidence>
<dbReference type="Gene3D" id="3.40.50.300">
    <property type="entry name" value="P-loop containing nucleotide triphosphate hydrolases"/>
    <property type="match status" value="2"/>
</dbReference>
<dbReference type="Proteomes" id="UP001165060">
    <property type="component" value="Unassembled WGS sequence"/>
</dbReference>
<evidence type="ECO:0000256" key="2">
    <source>
        <dbReference type="ARBA" id="ARBA00022490"/>
    </source>
</evidence>
<evidence type="ECO:0000313" key="7">
    <source>
        <dbReference type="EMBL" id="GMI34875.1"/>
    </source>
</evidence>
<dbReference type="InterPro" id="IPR047187">
    <property type="entry name" value="SF1_C_Upf1"/>
</dbReference>
<dbReference type="InterPro" id="IPR041679">
    <property type="entry name" value="DNA2/NAM7-like_C"/>
</dbReference>
<organism evidence="7 8">
    <name type="scientific">Tetraparma gracilis</name>
    <dbReference type="NCBI Taxonomy" id="2962635"/>
    <lineage>
        <taxon>Eukaryota</taxon>
        <taxon>Sar</taxon>
        <taxon>Stramenopiles</taxon>
        <taxon>Ochrophyta</taxon>
        <taxon>Bolidophyceae</taxon>
        <taxon>Parmales</taxon>
        <taxon>Triparmaceae</taxon>
        <taxon>Tetraparma</taxon>
    </lineage>
</organism>
<feature type="compositionally biased region" description="Low complexity" evidence="4">
    <location>
        <begin position="580"/>
        <end position="595"/>
    </location>
</feature>
<evidence type="ECO:0008006" key="9">
    <source>
        <dbReference type="Google" id="ProtNLM"/>
    </source>
</evidence>
<evidence type="ECO:0000259" key="6">
    <source>
        <dbReference type="Pfam" id="PF13087"/>
    </source>
</evidence>